<dbReference type="Gene3D" id="2.60.40.1730">
    <property type="entry name" value="tricorn interacting facor f3 domain"/>
    <property type="match status" value="1"/>
</dbReference>
<dbReference type="EnsemblMetazoa" id="AMAM008427-RA">
    <property type="protein sequence ID" value="AMAM008427-PA"/>
    <property type="gene ID" value="AMAM008427"/>
</dbReference>
<dbReference type="VEuPathDB" id="VectorBase:AMAM008427"/>
<proteinExistence type="predicted"/>
<evidence type="ECO:0000313" key="2">
    <source>
        <dbReference type="Proteomes" id="UP000075901"/>
    </source>
</evidence>
<accession>A0A182SK88</accession>
<reference evidence="2" key="1">
    <citation type="submission" date="2013-09" db="EMBL/GenBank/DDBJ databases">
        <title>The Genome Sequence of Anopheles maculatus species B.</title>
        <authorList>
            <consortium name="The Broad Institute Genomics Platform"/>
            <person name="Neafsey D.E."/>
            <person name="Besansky N."/>
            <person name="Howell P."/>
            <person name="Walton C."/>
            <person name="Young S.K."/>
            <person name="Zeng Q."/>
            <person name="Gargeya S."/>
            <person name="Fitzgerald M."/>
            <person name="Haas B."/>
            <person name="Abouelleil A."/>
            <person name="Allen A.W."/>
            <person name="Alvarado L."/>
            <person name="Arachchi H.M."/>
            <person name="Berlin A.M."/>
            <person name="Chapman S.B."/>
            <person name="Gainer-Dewar J."/>
            <person name="Goldberg J."/>
            <person name="Griggs A."/>
            <person name="Gujja S."/>
            <person name="Hansen M."/>
            <person name="Howarth C."/>
            <person name="Imamovic A."/>
            <person name="Ireland A."/>
            <person name="Larimer J."/>
            <person name="McCowan C."/>
            <person name="Murphy C."/>
            <person name="Pearson M."/>
            <person name="Poon T.W."/>
            <person name="Priest M."/>
            <person name="Roberts A."/>
            <person name="Saif S."/>
            <person name="Shea T."/>
            <person name="Sisk P."/>
            <person name="Sykes S."/>
            <person name="Wortman J."/>
            <person name="Nusbaum C."/>
            <person name="Birren B."/>
        </authorList>
    </citation>
    <scope>NUCLEOTIDE SEQUENCE [LARGE SCALE GENOMIC DNA]</scope>
    <source>
        <strain evidence="2">maculatus3</strain>
    </source>
</reference>
<organism evidence="1 2">
    <name type="scientific">Anopheles maculatus</name>
    <dbReference type="NCBI Taxonomy" id="74869"/>
    <lineage>
        <taxon>Eukaryota</taxon>
        <taxon>Metazoa</taxon>
        <taxon>Ecdysozoa</taxon>
        <taxon>Arthropoda</taxon>
        <taxon>Hexapoda</taxon>
        <taxon>Insecta</taxon>
        <taxon>Pterygota</taxon>
        <taxon>Neoptera</taxon>
        <taxon>Endopterygota</taxon>
        <taxon>Diptera</taxon>
        <taxon>Nematocera</taxon>
        <taxon>Culicoidea</taxon>
        <taxon>Culicidae</taxon>
        <taxon>Anophelinae</taxon>
        <taxon>Anopheles</taxon>
        <taxon>Anopheles maculatus group</taxon>
    </lineage>
</organism>
<dbReference type="Proteomes" id="UP000075901">
    <property type="component" value="Unassembled WGS sequence"/>
</dbReference>
<dbReference type="SUPFAM" id="SSF63737">
    <property type="entry name" value="Leukotriene A4 hydrolase N-terminal domain"/>
    <property type="match status" value="1"/>
</dbReference>
<sequence length="195" mass="21107">ATTAATRQSARRNGSVTVKQCNFLSSLSVTSPRPASAWQQSPLRERNTLSIPCVRRATVTSWQGNNGCFVISSSRVFASVNHSPHGGCDKQSVVVPLTGLLCPAKAHYSHQRRNITTIANRSSSSISDVSEKSEYKMSAVTTGTGGKPEFQRLPTNVVPEHYQLQLKPNLTALTFEGCTTVDLKVSEGGTSYHRV</sequence>
<protein>
    <submittedName>
        <fullName evidence="1">Uncharacterized protein</fullName>
    </submittedName>
</protein>
<keyword evidence="2" id="KW-1185">Reference proteome</keyword>
<dbReference type="InterPro" id="IPR042097">
    <property type="entry name" value="Aminopeptidase_N-like_N_sf"/>
</dbReference>
<dbReference type="AlphaFoldDB" id="A0A182SK88"/>
<reference evidence="1" key="2">
    <citation type="submission" date="2020-05" db="UniProtKB">
        <authorList>
            <consortium name="EnsemblMetazoa"/>
        </authorList>
    </citation>
    <scope>IDENTIFICATION</scope>
    <source>
        <strain evidence="1">maculatus3</strain>
    </source>
</reference>
<evidence type="ECO:0000313" key="1">
    <source>
        <dbReference type="EnsemblMetazoa" id="AMAM008427-PA"/>
    </source>
</evidence>
<name>A0A182SK88_9DIPT</name>